<name>A0A9D2UE78_9MICC</name>
<evidence type="ECO:0000256" key="1">
    <source>
        <dbReference type="SAM" id="MobiDB-lite"/>
    </source>
</evidence>
<comment type="caution">
    <text evidence="3">The sequence shown here is derived from an EMBL/GenBank/DDBJ whole genome shotgun (WGS) entry which is preliminary data.</text>
</comment>
<evidence type="ECO:0008006" key="5">
    <source>
        <dbReference type="Google" id="ProtNLM"/>
    </source>
</evidence>
<evidence type="ECO:0000313" key="4">
    <source>
        <dbReference type="Proteomes" id="UP000823908"/>
    </source>
</evidence>
<feature type="region of interest" description="Disordered" evidence="1">
    <location>
        <begin position="23"/>
        <end position="76"/>
    </location>
</feature>
<sequence length="220" mass="22892">MKLRSFLLLPVLTLSLVACGADSQAESSGEPDISGQVTTSSTATSTGEENSSPSAHPSAVPTSAASPTSSLSSPNHVQNDRVELTRFYPVSEQIAADGKVGILTTPTANIGCDIWAADGIAACGVKSYFDEGKYPNDSGIGSSWVFALGDDVSEVEIAPRGDAMFFMMGQQEGYPPQVLEYGTSVQYGTVECTSEIEALTCSNTATGRGVTMSAEGYTTF</sequence>
<feature type="chain" id="PRO_5039489135" description="Lipoprotein" evidence="2">
    <location>
        <begin position="21"/>
        <end position="220"/>
    </location>
</feature>
<evidence type="ECO:0000256" key="2">
    <source>
        <dbReference type="SAM" id="SignalP"/>
    </source>
</evidence>
<reference evidence="3" key="2">
    <citation type="submission" date="2021-04" db="EMBL/GenBank/DDBJ databases">
        <authorList>
            <person name="Gilroy R."/>
        </authorList>
    </citation>
    <scope>NUCLEOTIDE SEQUENCE</scope>
    <source>
        <strain evidence="3">ChiHjej10B9-4811</strain>
    </source>
</reference>
<feature type="compositionally biased region" description="Low complexity" evidence="1">
    <location>
        <begin position="38"/>
        <end position="74"/>
    </location>
</feature>
<gene>
    <name evidence="3" type="ORF">H9908_03070</name>
</gene>
<dbReference type="AlphaFoldDB" id="A0A9D2UE78"/>
<evidence type="ECO:0000313" key="3">
    <source>
        <dbReference type="EMBL" id="HJD50839.1"/>
    </source>
</evidence>
<dbReference type="EMBL" id="DWUS01000076">
    <property type="protein sequence ID" value="HJD50839.1"/>
    <property type="molecule type" value="Genomic_DNA"/>
</dbReference>
<reference evidence="3" key="1">
    <citation type="journal article" date="2021" name="PeerJ">
        <title>Extensive microbial diversity within the chicken gut microbiome revealed by metagenomics and culture.</title>
        <authorList>
            <person name="Gilroy R."/>
            <person name="Ravi A."/>
            <person name="Getino M."/>
            <person name="Pursley I."/>
            <person name="Horton D.L."/>
            <person name="Alikhan N.F."/>
            <person name="Baker D."/>
            <person name="Gharbi K."/>
            <person name="Hall N."/>
            <person name="Watson M."/>
            <person name="Adriaenssens E.M."/>
            <person name="Foster-Nyarko E."/>
            <person name="Jarju S."/>
            <person name="Secka A."/>
            <person name="Antonio M."/>
            <person name="Oren A."/>
            <person name="Chaudhuri R.R."/>
            <person name="La Ragione R."/>
            <person name="Hildebrand F."/>
            <person name="Pallen M.J."/>
        </authorList>
    </citation>
    <scope>NUCLEOTIDE SEQUENCE</scope>
    <source>
        <strain evidence="3">ChiHjej10B9-4811</strain>
    </source>
</reference>
<proteinExistence type="predicted"/>
<protein>
    <recommendedName>
        <fullName evidence="5">Lipoprotein</fullName>
    </recommendedName>
</protein>
<dbReference type="Proteomes" id="UP000823908">
    <property type="component" value="Unassembled WGS sequence"/>
</dbReference>
<accession>A0A9D2UE78</accession>
<organism evidence="3 4">
    <name type="scientific">Candidatus Rothia avistercoris</name>
    <dbReference type="NCBI Taxonomy" id="2840479"/>
    <lineage>
        <taxon>Bacteria</taxon>
        <taxon>Bacillati</taxon>
        <taxon>Actinomycetota</taxon>
        <taxon>Actinomycetes</taxon>
        <taxon>Micrococcales</taxon>
        <taxon>Micrococcaceae</taxon>
        <taxon>Rothia</taxon>
    </lineage>
</organism>
<dbReference type="PROSITE" id="PS51257">
    <property type="entry name" value="PROKAR_LIPOPROTEIN"/>
    <property type="match status" value="1"/>
</dbReference>
<feature type="signal peptide" evidence="2">
    <location>
        <begin position="1"/>
        <end position="20"/>
    </location>
</feature>
<keyword evidence="2" id="KW-0732">Signal</keyword>